<dbReference type="InterPro" id="IPR019734">
    <property type="entry name" value="TPR_rpt"/>
</dbReference>
<dbReference type="PANTHER" id="PTHR46093">
    <property type="entry name" value="ACYL-COA-BINDING DOMAIN-CONTAINING PROTEIN 5"/>
    <property type="match status" value="1"/>
</dbReference>
<dbReference type="InterPro" id="IPR015915">
    <property type="entry name" value="Kelch-typ_b-propeller"/>
</dbReference>
<feature type="region of interest" description="Disordered" evidence="4">
    <location>
        <begin position="23"/>
        <end position="59"/>
    </location>
</feature>
<sequence length="619" mass="67438">MMGDTDGMVKLYFEEIPVVDDEGDDVFKAGPSFDSPPRPPATASSSSDPEVDKNATRSVELSGGGVLHDLRFDSTEFQSAEDDGGIKLALKSFCWDVSTCSEQSGELPARGGCTLSNLGEYIYIFGGASRDGTHFSDVWRSPAPRRLDPEPQGASSTVHNNQASNWEVRVKWENATTLILGDAPSGRSGHTATAFSKGDQHFVVYFGGLNAMKEEVYNDVHVLKSTSENISWLPIRVIGTPPQPRTEHSAVKLGSDRILIFGGSSPCSGVLRDVHVLDIGDIVTSENNELSRPLVCKWSTIRCGGLPPTPRELHSACIIGDLGEISPDLLSHYGCTILPQECRTLTEPCGESMDPEIKHTGNKLREDGNAFFVKGEYLQANDLYTKALVENPRDHLTYGNRSACHLQLGDPAQALNDAICAIRCNSRWAKGYYREAMALVALGDFNFARSALESAIELAGSERERQSMEKAKGSLYAEHKDAINNLKPNEAAPKLSLCIHGGRSNSNVLDTICKLDLSNLQWSEEPSPFPRCGHSCSALTKHKMLLFGGWDGGMNVFGTGTMYDFESSMWTECSNSSPIQKRFSHASCTAGSSTQILIFGGVSFEKDYADLISIDLELR</sequence>
<dbReference type="SUPFAM" id="SSF50965">
    <property type="entry name" value="Galactose oxidase, central domain"/>
    <property type="match status" value="1"/>
</dbReference>
<dbReference type="SMART" id="SM00028">
    <property type="entry name" value="TPR"/>
    <property type="match status" value="3"/>
</dbReference>
<dbReference type="Gene3D" id="1.25.40.10">
    <property type="entry name" value="Tetratricopeptide repeat domain"/>
    <property type="match status" value="1"/>
</dbReference>
<organism evidence="5">
    <name type="scientific">Mucochytrium quahogii</name>
    <dbReference type="NCBI Taxonomy" id="96639"/>
    <lineage>
        <taxon>Eukaryota</taxon>
        <taxon>Sar</taxon>
        <taxon>Stramenopiles</taxon>
        <taxon>Bigyra</taxon>
        <taxon>Labyrinthulomycetes</taxon>
        <taxon>Thraustochytrida</taxon>
        <taxon>Thraustochytriidae</taxon>
        <taxon>Mucochytrium</taxon>
    </lineage>
</organism>
<dbReference type="SMART" id="SM00612">
    <property type="entry name" value="Kelch"/>
    <property type="match status" value="2"/>
</dbReference>
<feature type="repeat" description="TPR" evidence="3">
    <location>
        <begin position="361"/>
        <end position="394"/>
    </location>
</feature>
<gene>
    <name evidence="5" type="ORF">QSP1433_LOCUS7329</name>
</gene>
<dbReference type="InterPro" id="IPR006652">
    <property type="entry name" value="Kelch_1"/>
</dbReference>
<dbReference type="Pfam" id="PF24681">
    <property type="entry name" value="Kelch_KLHDC2_KLHL20_DRC7"/>
    <property type="match status" value="2"/>
</dbReference>
<dbReference type="PROSITE" id="PS50005">
    <property type="entry name" value="TPR"/>
    <property type="match status" value="1"/>
</dbReference>
<dbReference type="InterPro" id="IPR011990">
    <property type="entry name" value="TPR-like_helical_dom_sf"/>
</dbReference>
<accession>A0A7S2WCW8</accession>
<keyword evidence="2" id="KW-0677">Repeat</keyword>
<dbReference type="SUPFAM" id="SSF48452">
    <property type="entry name" value="TPR-like"/>
    <property type="match status" value="1"/>
</dbReference>
<evidence type="ECO:0000256" key="2">
    <source>
        <dbReference type="ARBA" id="ARBA00022737"/>
    </source>
</evidence>
<keyword evidence="3" id="KW-0802">TPR repeat</keyword>
<reference evidence="5" key="1">
    <citation type="submission" date="2021-01" db="EMBL/GenBank/DDBJ databases">
        <authorList>
            <person name="Corre E."/>
            <person name="Pelletier E."/>
            <person name="Niang G."/>
            <person name="Scheremetjew M."/>
            <person name="Finn R."/>
            <person name="Kale V."/>
            <person name="Holt S."/>
            <person name="Cochrane G."/>
            <person name="Meng A."/>
            <person name="Brown T."/>
            <person name="Cohen L."/>
        </authorList>
    </citation>
    <scope>NUCLEOTIDE SEQUENCE</scope>
    <source>
        <strain evidence="5">NY070348D</strain>
    </source>
</reference>
<dbReference type="InterPro" id="IPR011043">
    <property type="entry name" value="Gal_Oxase/kelch_b-propeller"/>
</dbReference>
<evidence type="ECO:0000256" key="1">
    <source>
        <dbReference type="ARBA" id="ARBA00022441"/>
    </source>
</evidence>
<evidence type="ECO:0000256" key="4">
    <source>
        <dbReference type="SAM" id="MobiDB-lite"/>
    </source>
</evidence>
<dbReference type="Gene3D" id="2.120.10.80">
    <property type="entry name" value="Kelch-type beta propeller"/>
    <property type="match status" value="2"/>
</dbReference>
<evidence type="ECO:0000313" key="5">
    <source>
        <dbReference type="EMBL" id="CAD9681533.1"/>
    </source>
</evidence>
<dbReference type="AlphaFoldDB" id="A0A7S2WCW8"/>
<protein>
    <submittedName>
        <fullName evidence="5">Uncharacterized protein</fullName>
    </submittedName>
</protein>
<name>A0A7S2WCW8_9STRA</name>
<dbReference type="PANTHER" id="PTHR46093:SF18">
    <property type="entry name" value="FIBRONECTIN TYPE-III DOMAIN-CONTAINING PROTEIN"/>
    <property type="match status" value="1"/>
</dbReference>
<keyword evidence="1" id="KW-0880">Kelch repeat</keyword>
<dbReference type="EMBL" id="HBHK01011657">
    <property type="protein sequence ID" value="CAD9681533.1"/>
    <property type="molecule type" value="Transcribed_RNA"/>
</dbReference>
<evidence type="ECO:0000256" key="3">
    <source>
        <dbReference type="PROSITE-ProRule" id="PRU00339"/>
    </source>
</evidence>
<proteinExistence type="predicted"/>